<accession>A0KQM5</accession>
<dbReference type="AlphaFoldDB" id="A0KQM5"/>
<name>A0KQM5_AERHH</name>
<dbReference type="InterPro" id="IPR011697">
    <property type="entry name" value="Peptidase_C26"/>
</dbReference>
<dbReference type="Pfam" id="PF07722">
    <property type="entry name" value="Peptidase_C26"/>
    <property type="match status" value="1"/>
</dbReference>
<reference evidence="1 2" key="1">
    <citation type="journal article" date="2006" name="J. Bacteriol.">
        <title>Genome sequence of Aeromonas hydrophila ATCC 7966T: jack of all trades.</title>
        <authorList>
            <person name="Seshadri R."/>
            <person name="Joseph S.W."/>
            <person name="Chopra A.K."/>
            <person name="Sha J."/>
            <person name="Shaw J."/>
            <person name="Graf J."/>
            <person name="Haft D."/>
            <person name="Wu M."/>
            <person name="Ren Q."/>
            <person name="Rosovitz M.J."/>
            <person name="Madupu R."/>
            <person name="Tallon L."/>
            <person name="Kim M."/>
            <person name="Jin S."/>
            <person name="Vuong H."/>
            <person name="Stine O.C."/>
            <person name="Ali A."/>
            <person name="Horneman A.J."/>
            <person name="Heidelberg J.F."/>
        </authorList>
    </citation>
    <scope>NUCLEOTIDE SEQUENCE [LARGE SCALE GENOMIC DNA]</scope>
    <source>
        <strain evidence="2">ATCC 7966 / DSM 30187 / BCRC 13018 / CCUG 14551 / JCM 1027 / KCTC 2358 / NCIMB 9240 / NCTC 8049</strain>
    </source>
</reference>
<dbReference type="InterPro" id="IPR029062">
    <property type="entry name" value="Class_I_gatase-like"/>
</dbReference>
<dbReference type="KEGG" id="aha:AHA_4153"/>
<evidence type="ECO:0000313" key="1">
    <source>
        <dbReference type="EMBL" id="ABK38499.1"/>
    </source>
</evidence>
<dbReference type="PROSITE" id="PS51273">
    <property type="entry name" value="GATASE_TYPE_1"/>
    <property type="match status" value="1"/>
</dbReference>
<dbReference type="HOGENOM" id="CLU_030756_5_0_6"/>
<proteinExistence type="predicted"/>
<dbReference type="Gene3D" id="3.40.50.880">
    <property type="match status" value="1"/>
</dbReference>
<evidence type="ECO:0000313" key="2">
    <source>
        <dbReference type="Proteomes" id="UP000000756"/>
    </source>
</evidence>
<protein>
    <submittedName>
        <fullName evidence="1">Uncharacterized protein</fullName>
    </submittedName>
</protein>
<dbReference type="Proteomes" id="UP000000756">
    <property type="component" value="Chromosome"/>
</dbReference>
<gene>
    <name evidence="1" type="ordered locus">AHA_4153</name>
</gene>
<dbReference type="OrthoDB" id="9813383at2"/>
<dbReference type="eggNOG" id="COG2071">
    <property type="taxonomic scope" value="Bacteria"/>
</dbReference>
<organism evidence="1 2">
    <name type="scientific">Aeromonas hydrophila subsp. hydrophila (strain ATCC 7966 / DSM 30187 / BCRC 13018 / CCUG 14551 / JCM 1027 / KCTC 2358 / NCIMB 9240 / NCTC 8049)</name>
    <dbReference type="NCBI Taxonomy" id="380703"/>
    <lineage>
        <taxon>Bacteria</taxon>
        <taxon>Pseudomonadati</taxon>
        <taxon>Pseudomonadota</taxon>
        <taxon>Gammaproteobacteria</taxon>
        <taxon>Aeromonadales</taxon>
        <taxon>Aeromonadaceae</taxon>
        <taxon>Aeromonas</taxon>
    </lineage>
</organism>
<dbReference type="EMBL" id="CP000462">
    <property type="protein sequence ID" value="ABK38499.1"/>
    <property type="molecule type" value="Genomic_DNA"/>
</dbReference>
<sequence length="212" mass="24147">MIHMKRIGITLRACQAVGYQEARDGLARDWYRFLLQLDWGWEWVLLPNLGSQSVAYAQAQRVEGLILTGGEDFGSDPLRDESEFALLEHAVNHQWSVLGICRGMQLIQRFFGGELVIAGGDHHVATRHSVSKQRALPWGGMSETLCCEVNSYHANRIPLPLPASLQTLVVDADGYCEAFTHQHMKLAGVMWHPEREAFCHEFDRKLCRWLFE</sequence>
<dbReference type="SUPFAM" id="SSF52317">
    <property type="entry name" value="Class I glutamine amidotransferase-like"/>
    <property type="match status" value="1"/>
</dbReference>
<dbReference type="STRING" id="380703.AHA_4153"/>
<dbReference type="EnsemblBacteria" id="ABK38499">
    <property type="protein sequence ID" value="ABK38499"/>
    <property type="gene ID" value="AHA_4153"/>
</dbReference>
<keyword evidence="2" id="KW-1185">Reference proteome</keyword>
<dbReference type="GO" id="GO:0016787">
    <property type="term" value="F:hydrolase activity"/>
    <property type="evidence" value="ECO:0007669"/>
    <property type="project" value="InterPro"/>
</dbReference>